<dbReference type="GO" id="GO:0000160">
    <property type="term" value="P:phosphorelay signal transduction system"/>
    <property type="evidence" value="ECO:0007669"/>
    <property type="project" value="UniProtKB-KW"/>
</dbReference>
<dbReference type="InterPro" id="IPR050595">
    <property type="entry name" value="Bact_response_regulator"/>
</dbReference>
<evidence type="ECO:0000259" key="7">
    <source>
        <dbReference type="PROSITE" id="PS50110"/>
    </source>
</evidence>
<dbReference type="Proteomes" id="UP000236173">
    <property type="component" value="Unassembled WGS sequence"/>
</dbReference>
<evidence type="ECO:0000256" key="3">
    <source>
        <dbReference type="ARBA" id="ARBA00023015"/>
    </source>
</evidence>
<evidence type="ECO:0000256" key="4">
    <source>
        <dbReference type="ARBA" id="ARBA00023125"/>
    </source>
</evidence>
<evidence type="ECO:0000313" key="9">
    <source>
        <dbReference type="Proteomes" id="UP000236173"/>
    </source>
</evidence>
<dbReference type="Gene3D" id="3.40.50.2300">
    <property type="match status" value="1"/>
</dbReference>
<feature type="domain" description="Response regulatory" evidence="7">
    <location>
        <begin position="4"/>
        <end position="120"/>
    </location>
</feature>
<dbReference type="Pfam" id="PF00072">
    <property type="entry name" value="Response_reg"/>
    <property type="match status" value="1"/>
</dbReference>
<comment type="caution">
    <text evidence="8">The sequence shown here is derived from an EMBL/GenBank/DDBJ whole genome shotgun (WGS) entry which is preliminary data.</text>
</comment>
<organism evidence="8 9">
    <name type="scientific">Candidatus Fervidibacter japonicus</name>
    <dbReference type="NCBI Taxonomy" id="2035412"/>
    <lineage>
        <taxon>Bacteria</taxon>
        <taxon>Candidatus Fervidibacterota</taxon>
        <taxon>Candidatus Fervidibacter</taxon>
    </lineage>
</organism>
<evidence type="ECO:0000256" key="5">
    <source>
        <dbReference type="ARBA" id="ARBA00023163"/>
    </source>
</evidence>
<evidence type="ECO:0000313" key="8">
    <source>
        <dbReference type="EMBL" id="GBC98489.1"/>
    </source>
</evidence>
<name>A0A2H5XBC5_9BACT</name>
<dbReference type="FunFam" id="3.40.50.2300:FF:000001">
    <property type="entry name" value="DNA-binding response regulator PhoB"/>
    <property type="match status" value="1"/>
</dbReference>
<feature type="modified residue" description="4-aspartylphosphate" evidence="6">
    <location>
        <position position="53"/>
    </location>
</feature>
<accession>A0A2H5XBC5</accession>
<gene>
    <name evidence="8" type="primary">phoP_3</name>
    <name evidence="8" type="ORF">HRbin17_01002</name>
</gene>
<evidence type="ECO:0000256" key="2">
    <source>
        <dbReference type="ARBA" id="ARBA00023012"/>
    </source>
</evidence>
<keyword evidence="5" id="KW-0804">Transcription</keyword>
<dbReference type="InterPro" id="IPR011006">
    <property type="entry name" value="CheY-like_superfamily"/>
</dbReference>
<dbReference type="SMART" id="SM00448">
    <property type="entry name" value="REC"/>
    <property type="match status" value="1"/>
</dbReference>
<keyword evidence="3" id="KW-0805">Transcription regulation</keyword>
<dbReference type="PROSITE" id="PS50110">
    <property type="entry name" value="RESPONSE_REGULATORY"/>
    <property type="match status" value="1"/>
</dbReference>
<keyword evidence="1 6" id="KW-0597">Phosphoprotein</keyword>
<protein>
    <submittedName>
        <fullName evidence="8">Alkaline phosphatase synthesis transcriptional regulatory protein PhoP</fullName>
    </submittedName>
</protein>
<dbReference type="InterPro" id="IPR001789">
    <property type="entry name" value="Sig_transdc_resp-reg_receiver"/>
</dbReference>
<dbReference type="EMBL" id="BEHT01000011">
    <property type="protein sequence ID" value="GBC98489.1"/>
    <property type="molecule type" value="Genomic_DNA"/>
</dbReference>
<evidence type="ECO:0000256" key="1">
    <source>
        <dbReference type="ARBA" id="ARBA00022553"/>
    </source>
</evidence>
<reference evidence="9" key="1">
    <citation type="submission" date="2017-09" db="EMBL/GenBank/DDBJ databases">
        <title>Metaegenomics of thermophilic ammonia-oxidizing enrichment culture.</title>
        <authorList>
            <person name="Kato S."/>
            <person name="Suzuki K."/>
        </authorList>
    </citation>
    <scope>NUCLEOTIDE SEQUENCE [LARGE SCALE GENOMIC DNA]</scope>
</reference>
<dbReference type="GO" id="GO:0003677">
    <property type="term" value="F:DNA binding"/>
    <property type="evidence" value="ECO:0007669"/>
    <property type="project" value="UniProtKB-KW"/>
</dbReference>
<dbReference type="PANTHER" id="PTHR44591:SF3">
    <property type="entry name" value="RESPONSE REGULATORY DOMAIN-CONTAINING PROTEIN"/>
    <property type="match status" value="1"/>
</dbReference>
<evidence type="ECO:0000256" key="6">
    <source>
        <dbReference type="PROSITE-ProRule" id="PRU00169"/>
    </source>
</evidence>
<proteinExistence type="predicted"/>
<keyword evidence="4" id="KW-0238">DNA-binding</keyword>
<dbReference type="SUPFAM" id="SSF52172">
    <property type="entry name" value="CheY-like"/>
    <property type="match status" value="1"/>
</dbReference>
<sequence length="130" mass="14744">MKWRILVVDDEVAIVRMLRDRLETEGFEVLTAYDGVQALEIARQERPNLIVMDVMMPQMDGLTVARLLRDDPTTAHIPIVMLTARGQESDEQAGYAAGAARYFTKPFSPRQLVQEIRALLREAAPPHEQL</sequence>
<keyword evidence="2" id="KW-0902">Two-component regulatory system</keyword>
<dbReference type="PANTHER" id="PTHR44591">
    <property type="entry name" value="STRESS RESPONSE REGULATOR PROTEIN 1"/>
    <property type="match status" value="1"/>
</dbReference>
<dbReference type="AlphaFoldDB" id="A0A2H5XBC5"/>